<dbReference type="InterPro" id="IPR027516">
    <property type="entry name" value="EIF3C"/>
</dbReference>
<dbReference type="InterPro" id="IPR036390">
    <property type="entry name" value="WH_DNA-bd_sf"/>
</dbReference>
<dbReference type="GO" id="GO:0003743">
    <property type="term" value="F:translation initiation factor activity"/>
    <property type="evidence" value="ECO:0007669"/>
    <property type="project" value="UniProtKB-UniRule"/>
</dbReference>
<keyword evidence="2 4" id="KW-0396">Initiation factor</keyword>
<dbReference type="GO" id="GO:0043614">
    <property type="term" value="C:multi-eIF complex"/>
    <property type="evidence" value="ECO:0007669"/>
    <property type="project" value="EnsemblFungi"/>
</dbReference>
<dbReference type="PANTHER" id="PTHR13937">
    <property type="entry name" value="EUKARYOTIC TRANSLATION INITATION FACTOR 3, SUBUNIT 8 EIF3S8 -RELATED"/>
    <property type="match status" value="1"/>
</dbReference>
<comment type="similarity">
    <text evidence="4">Belongs to the eIF-3 subunit C family.</text>
</comment>
<dbReference type="SUPFAM" id="SSF46785">
    <property type="entry name" value="Winged helix' DNA-binding domain"/>
    <property type="match status" value="1"/>
</dbReference>
<dbReference type="GO" id="GO:0031369">
    <property type="term" value="F:translation initiation factor binding"/>
    <property type="evidence" value="ECO:0007669"/>
    <property type="project" value="EnsemblFungi"/>
</dbReference>
<name>A0A137PJB5_CONC2</name>
<dbReference type="GO" id="GO:0003723">
    <property type="term" value="F:RNA binding"/>
    <property type="evidence" value="ECO:0007669"/>
    <property type="project" value="InterPro"/>
</dbReference>
<dbReference type="InterPro" id="IPR008905">
    <property type="entry name" value="EIF3C_N_dom"/>
</dbReference>
<proteinExistence type="inferred from homology"/>
<dbReference type="Pfam" id="PF26569">
    <property type="entry name" value="EIF3CL_C"/>
    <property type="match status" value="1"/>
</dbReference>
<dbReference type="GO" id="GO:0071540">
    <property type="term" value="C:eukaryotic translation initiation factor 3 complex, eIF3e"/>
    <property type="evidence" value="ECO:0007669"/>
    <property type="project" value="EnsemblFungi"/>
</dbReference>
<comment type="subcellular location">
    <subcellularLocation>
        <location evidence="4">Cytoplasm</location>
    </subcellularLocation>
</comment>
<dbReference type="PANTHER" id="PTHR13937:SF0">
    <property type="entry name" value="EUKARYOTIC TRANSLATION INITIATION FACTOR 3 SUBUNIT C-RELATED"/>
    <property type="match status" value="1"/>
</dbReference>
<dbReference type="HAMAP" id="MF_03002">
    <property type="entry name" value="eIF3c"/>
    <property type="match status" value="1"/>
</dbReference>
<comment type="subunit">
    <text evidence="4">Component of the eukaryotic translation initiation factor 3 (eIF-3) complex.</text>
</comment>
<feature type="coiled-coil region" evidence="5">
    <location>
        <begin position="146"/>
        <end position="180"/>
    </location>
</feature>
<dbReference type="GO" id="GO:0071541">
    <property type="term" value="C:eukaryotic translation initiation factor 3 complex, eIF3m"/>
    <property type="evidence" value="ECO:0007669"/>
    <property type="project" value="EnsemblFungi"/>
</dbReference>
<feature type="region of interest" description="Disordered" evidence="6">
    <location>
        <begin position="1"/>
        <end position="67"/>
    </location>
</feature>
<evidence type="ECO:0000313" key="8">
    <source>
        <dbReference type="EMBL" id="KXN75094.1"/>
    </source>
</evidence>
<feature type="domain" description="PCI" evidence="7">
    <location>
        <begin position="565"/>
        <end position="739"/>
    </location>
</feature>
<dbReference type="EMBL" id="KQ964418">
    <property type="protein sequence ID" value="KXN75094.1"/>
    <property type="molecule type" value="Genomic_DNA"/>
</dbReference>
<evidence type="ECO:0000256" key="1">
    <source>
        <dbReference type="ARBA" id="ARBA00022490"/>
    </source>
</evidence>
<dbReference type="GO" id="GO:0001732">
    <property type="term" value="P:formation of cytoplasmic translation initiation complex"/>
    <property type="evidence" value="ECO:0007669"/>
    <property type="project" value="UniProtKB-UniRule"/>
</dbReference>
<keyword evidence="5" id="KW-0175">Coiled coil</keyword>
<evidence type="ECO:0000256" key="4">
    <source>
        <dbReference type="HAMAP-Rule" id="MF_03002"/>
    </source>
</evidence>
<evidence type="ECO:0000256" key="6">
    <source>
        <dbReference type="SAM" id="MobiDB-lite"/>
    </source>
</evidence>
<feature type="compositionally biased region" description="Low complexity" evidence="6">
    <location>
        <begin position="16"/>
        <end position="27"/>
    </location>
</feature>
<evidence type="ECO:0000259" key="7">
    <source>
        <dbReference type="PROSITE" id="PS50250"/>
    </source>
</evidence>
<dbReference type="GO" id="GO:0016282">
    <property type="term" value="C:eukaryotic 43S preinitiation complex"/>
    <property type="evidence" value="ECO:0007669"/>
    <property type="project" value="UniProtKB-UniRule"/>
</dbReference>
<dbReference type="OMA" id="FRCGLIK"/>
<dbReference type="FunFam" id="1.10.10.10:FF:000300">
    <property type="entry name" value="Eukaryotic translation initiation factor 3 subunit C"/>
    <property type="match status" value="1"/>
</dbReference>
<dbReference type="InterPro" id="IPR000717">
    <property type="entry name" value="PCI_dom"/>
</dbReference>
<protein>
    <recommendedName>
        <fullName evidence="4">Eukaryotic translation initiation factor 3 subunit C</fullName>
        <shortName evidence="4">eIF3c</shortName>
    </recommendedName>
    <alternativeName>
        <fullName evidence="4">Eukaryotic translation initiation factor 3 93 kDa subunit homolog</fullName>
        <shortName evidence="4">eIF3 p93</shortName>
    </alternativeName>
    <alternativeName>
        <fullName evidence="4">Translation initiation factor eIF3, p93 subunit homolog</fullName>
    </alternativeName>
</protein>
<dbReference type="GO" id="GO:0033290">
    <property type="term" value="C:eukaryotic 48S preinitiation complex"/>
    <property type="evidence" value="ECO:0007669"/>
    <property type="project" value="UniProtKB-UniRule"/>
</dbReference>
<keyword evidence="9" id="KW-1185">Reference proteome</keyword>
<evidence type="ECO:0000313" key="9">
    <source>
        <dbReference type="Proteomes" id="UP000070444"/>
    </source>
</evidence>
<dbReference type="Proteomes" id="UP000070444">
    <property type="component" value="Unassembled WGS sequence"/>
</dbReference>
<comment type="function">
    <text evidence="4">Component of the eukaryotic translation initiation factor 3 (eIF-3) complex, which is involved in protein synthesis of a specialized repertoire of mRNAs and, together with other initiation factors, stimulates binding of mRNA and methionyl-tRNAi to the 40S ribosome. The eIF-3 complex specifically targets and initiates translation of a subset of mRNAs involved in cell proliferation.</text>
</comment>
<evidence type="ECO:0000256" key="2">
    <source>
        <dbReference type="ARBA" id="ARBA00022540"/>
    </source>
</evidence>
<dbReference type="STRING" id="796925.A0A137PJB5"/>
<dbReference type="OrthoDB" id="29647at2759"/>
<dbReference type="AlphaFoldDB" id="A0A137PJB5"/>
<organism evidence="8 9">
    <name type="scientific">Conidiobolus coronatus (strain ATCC 28846 / CBS 209.66 / NRRL 28638)</name>
    <name type="common">Delacroixia coronata</name>
    <dbReference type="NCBI Taxonomy" id="796925"/>
    <lineage>
        <taxon>Eukaryota</taxon>
        <taxon>Fungi</taxon>
        <taxon>Fungi incertae sedis</taxon>
        <taxon>Zoopagomycota</taxon>
        <taxon>Entomophthoromycotina</taxon>
        <taxon>Entomophthoromycetes</taxon>
        <taxon>Entomophthorales</taxon>
        <taxon>Ancylistaceae</taxon>
        <taxon>Conidiobolus</taxon>
    </lineage>
</organism>
<reference evidence="8 9" key="1">
    <citation type="journal article" date="2015" name="Genome Biol. Evol.">
        <title>Phylogenomic analyses indicate that early fungi evolved digesting cell walls of algal ancestors of land plants.</title>
        <authorList>
            <person name="Chang Y."/>
            <person name="Wang S."/>
            <person name="Sekimoto S."/>
            <person name="Aerts A.L."/>
            <person name="Choi C."/>
            <person name="Clum A."/>
            <person name="LaButti K.M."/>
            <person name="Lindquist E.A."/>
            <person name="Yee Ngan C."/>
            <person name="Ohm R.A."/>
            <person name="Salamov A.A."/>
            <person name="Grigoriev I.V."/>
            <person name="Spatafora J.W."/>
            <person name="Berbee M.L."/>
        </authorList>
    </citation>
    <scope>NUCLEOTIDE SEQUENCE [LARGE SCALE GENOMIC DNA]</scope>
    <source>
        <strain evidence="8 9">NRRL 28638</strain>
    </source>
</reference>
<gene>
    <name evidence="4" type="primary">NIP1</name>
    <name evidence="8" type="ORF">CONCODRAFT_33972</name>
</gene>
<dbReference type="Pfam" id="PF01399">
    <property type="entry name" value="PCI"/>
    <property type="match status" value="1"/>
</dbReference>
<keyword evidence="3 4" id="KW-0648">Protein biosynthesis</keyword>
<dbReference type="Pfam" id="PF05470">
    <property type="entry name" value="eIF-3c_N"/>
    <property type="match status" value="1"/>
</dbReference>
<dbReference type="PROSITE" id="PS50250">
    <property type="entry name" value="PCI"/>
    <property type="match status" value="1"/>
</dbReference>
<dbReference type="SMART" id="SM00088">
    <property type="entry name" value="PINT"/>
    <property type="match status" value="1"/>
</dbReference>
<sequence length="791" mass="90486">MSRFFRNVSDSESDSDSSSTDSYFSDSDATHSSEDESEDERVSTPTAKGGSNWFMKGASDSDSEDEVKRVVKSAKDKRIEELEASYKTIENALKINDWVAVSNEYEKMLKVITKINANSEKIPNSYLQILITIEDAFDDIKDKKKLNSVKALKQKVKKNNKLYEKRIEALRNGQEEEEEEETPVELPTKTKTKTVHIVDDEDIEDGFTTVGKSGKTIEVSSETLPKKLREVIQARGKKNTDKNEQIQILGKLLAVANTPYFQIKVLFALISARFDYSSGLATHMTTEMWRSTSQSIHTLFNILEINPEISIDESYEEIDDVDGEPDANVDYNKIQGSIVSFIEQLDDEFTKSLQNLDPHATEYIERLADETPLVTIIIRAQRYFESKKQIYNITRTVIRRIEHTYYKPDHVITTVEKLVYENLSKQSETKIVAPETTPEELVRDLCVFLYKNAEPLLRTRAMLCHIYSVALHGHYYDARDMLLMSHLQETIHQADVTTQVLFNRTMVQIGLSAFKEGLIRESLGCLQELHNTGRVKELLAQGTSNVRHGQNPDQDKLDRQRQIPFHMHINCELVECVFLTCSMLLEVPAMAAAGTNPEAKKRIISKPFRRLLDYSDRQIFHGPPENTRDHIMAASHALAAGEWERSRDFMWDIKIWNLLPEPEKIKAMLASKIQEEALRTYLFTYAPYYSTISMSQLGQMFDLPSTRVYSLISKLIWSEELNAGLDQVRNMVVLHAKEPSTIQRLALNLADKTSSLVEGNEKIFELKVSDPSAHLSWSKNTRRTQPNRAKN</sequence>
<evidence type="ECO:0000256" key="5">
    <source>
        <dbReference type="SAM" id="Coils"/>
    </source>
</evidence>
<keyword evidence="1 4" id="KW-0963">Cytoplasm</keyword>
<dbReference type="GO" id="GO:0010494">
    <property type="term" value="C:cytoplasmic stress granule"/>
    <property type="evidence" value="ECO:0007669"/>
    <property type="project" value="EnsemblFungi"/>
</dbReference>
<dbReference type="InterPro" id="IPR058999">
    <property type="entry name" value="EIF3CL_C"/>
</dbReference>
<accession>A0A137PJB5</accession>
<evidence type="ECO:0000256" key="3">
    <source>
        <dbReference type="ARBA" id="ARBA00022917"/>
    </source>
</evidence>